<gene>
    <name evidence="1" type="ORF">AN218_04065</name>
</gene>
<proteinExistence type="predicted"/>
<dbReference type="AlphaFoldDB" id="A0A1E7LAQ2"/>
<sequence length="91" mass="10665">MLVLSLFFSFLDGWKLRKHSYEEQVEVFLKDLRSGAVTRRGHIDLDPLKYTKLTDKDADRIGEEAGYYRQTFGTKGRWLFLRSADSEDENS</sequence>
<dbReference type="Proteomes" id="UP000176005">
    <property type="component" value="Unassembled WGS sequence"/>
</dbReference>
<accession>A0A1E7LAQ2</accession>
<organism evidence="1 2">
    <name type="scientific">Streptomyces nanshensis</name>
    <dbReference type="NCBI Taxonomy" id="518642"/>
    <lineage>
        <taxon>Bacteria</taxon>
        <taxon>Bacillati</taxon>
        <taxon>Actinomycetota</taxon>
        <taxon>Actinomycetes</taxon>
        <taxon>Kitasatosporales</taxon>
        <taxon>Streptomycetaceae</taxon>
        <taxon>Streptomyces</taxon>
    </lineage>
</organism>
<evidence type="ECO:0000313" key="2">
    <source>
        <dbReference type="Proteomes" id="UP000176005"/>
    </source>
</evidence>
<protein>
    <submittedName>
        <fullName evidence="1">Uncharacterized protein</fullName>
    </submittedName>
</protein>
<evidence type="ECO:0000313" key="1">
    <source>
        <dbReference type="EMBL" id="OEV13315.1"/>
    </source>
</evidence>
<comment type="caution">
    <text evidence="1">The sequence shown here is derived from an EMBL/GenBank/DDBJ whole genome shotgun (WGS) entry which is preliminary data.</text>
</comment>
<name>A0A1E7LAQ2_9ACTN</name>
<keyword evidence="2" id="KW-1185">Reference proteome</keyword>
<dbReference type="EMBL" id="LJGW01000082">
    <property type="protein sequence ID" value="OEV13315.1"/>
    <property type="molecule type" value="Genomic_DNA"/>
</dbReference>
<reference evidence="1 2" key="1">
    <citation type="journal article" date="2016" name="Front. Microbiol.">
        <title>Comparative Genomics Analysis of Streptomyces Species Reveals Their Adaptation to the Marine Environment and Their Diversity at the Genomic Level.</title>
        <authorList>
            <person name="Tian X."/>
            <person name="Zhang Z."/>
            <person name="Yang T."/>
            <person name="Chen M."/>
            <person name="Li J."/>
            <person name="Chen F."/>
            <person name="Yang J."/>
            <person name="Li W."/>
            <person name="Zhang B."/>
            <person name="Zhang Z."/>
            <person name="Wu J."/>
            <person name="Zhang C."/>
            <person name="Long L."/>
            <person name="Xiao J."/>
        </authorList>
    </citation>
    <scope>NUCLEOTIDE SEQUENCE [LARGE SCALE GENOMIC DNA]</scope>
    <source>
        <strain evidence="1 2">SCSIO 10429</strain>
    </source>
</reference>